<dbReference type="Proteomes" id="UP000774326">
    <property type="component" value="Unassembled WGS sequence"/>
</dbReference>
<sequence>MYSGMIEPFVESSSDPNVNTSAMTARASLWFLRYNPSAMFKKIMRQSLRSPSFRLVKMNLSGCVAMLWMSLKMKSTNVEFDTNAWELFSVKVMFLKIIEIVVNCSTNCTFGSSAAEEEEEAVSVTEPLALTDSVDTELIASSLTSSCETTAPLKESTFSSTSSYSSAFFTYLLKMSSIRSLLAPVFKLSKSNSSSLTTAASPSLTSEFKVFNPKEANFSRKSPHSINGICKFESAEVTNAVFRAVVTSEVIPDSKLIVNAWMLMAPNSGAKRKIGFDSSNTWP</sequence>
<proteinExistence type="predicted"/>
<reference evidence="1" key="1">
    <citation type="journal article" date="2021" name="Open Biol.">
        <title>Shared evolutionary footprints suggest mitochondrial oxidative damage underlies multiple complex I losses in fungi.</title>
        <authorList>
            <person name="Schikora-Tamarit M.A."/>
            <person name="Marcet-Houben M."/>
            <person name="Nosek J."/>
            <person name="Gabaldon T."/>
        </authorList>
    </citation>
    <scope>NUCLEOTIDE SEQUENCE</scope>
    <source>
        <strain evidence="1">CBS2887</strain>
    </source>
</reference>
<dbReference type="OrthoDB" id="10616523at2759"/>
<keyword evidence="2" id="KW-1185">Reference proteome</keyword>
<organism evidence="1 2">
    <name type="scientific">Wickerhamomyces pijperi</name>
    <name type="common">Yeast</name>
    <name type="synonym">Pichia pijperi</name>
    <dbReference type="NCBI Taxonomy" id="599730"/>
    <lineage>
        <taxon>Eukaryota</taxon>
        <taxon>Fungi</taxon>
        <taxon>Dikarya</taxon>
        <taxon>Ascomycota</taxon>
        <taxon>Saccharomycotina</taxon>
        <taxon>Saccharomycetes</taxon>
        <taxon>Phaffomycetales</taxon>
        <taxon>Wickerhamomycetaceae</taxon>
        <taxon>Wickerhamomyces</taxon>
    </lineage>
</organism>
<evidence type="ECO:0000313" key="1">
    <source>
        <dbReference type="EMBL" id="KAH3674573.1"/>
    </source>
</evidence>
<protein>
    <submittedName>
        <fullName evidence="1">Uncharacterized protein</fullName>
    </submittedName>
</protein>
<accession>A0A9P8PLX5</accession>
<name>A0A9P8PLX5_WICPI</name>
<comment type="caution">
    <text evidence="1">The sequence shown here is derived from an EMBL/GenBank/DDBJ whole genome shotgun (WGS) entry which is preliminary data.</text>
</comment>
<evidence type="ECO:0000313" key="2">
    <source>
        <dbReference type="Proteomes" id="UP000774326"/>
    </source>
</evidence>
<reference evidence="1" key="2">
    <citation type="submission" date="2021-01" db="EMBL/GenBank/DDBJ databases">
        <authorList>
            <person name="Schikora-Tamarit M.A."/>
        </authorList>
    </citation>
    <scope>NUCLEOTIDE SEQUENCE</scope>
    <source>
        <strain evidence="1">CBS2887</strain>
    </source>
</reference>
<dbReference type="EMBL" id="JAEUBG010005498">
    <property type="protein sequence ID" value="KAH3674573.1"/>
    <property type="molecule type" value="Genomic_DNA"/>
</dbReference>
<dbReference type="AlphaFoldDB" id="A0A9P8PLX5"/>
<gene>
    <name evidence="1" type="ORF">WICPIJ_009531</name>
</gene>